<dbReference type="InterPro" id="IPR016161">
    <property type="entry name" value="Ald_DH/histidinol_DH"/>
</dbReference>
<proteinExistence type="inferred from homology"/>
<evidence type="ECO:0000313" key="6">
    <source>
        <dbReference type="Proteomes" id="UP000199382"/>
    </source>
</evidence>
<dbReference type="STRING" id="571298.SAMN04488026_103462"/>
<comment type="similarity">
    <text evidence="1">Belongs to the aldehyde dehydrogenase family.</text>
</comment>
<dbReference type="OrthoDB" id="7888286at2"/>
<accession>A0A1G9A8E1</accession>
<evidence type="ECO:0000256" key="1">
    <source>
        <dbReference type="ARBA" id="ARBA00009986"/>
    </source>
</evidence>
<protein>
    <submittedName>
        <fullName evidence="5">Aldehyde dehydrogenase family protein</fullName>
    </submittedName>
</protein>
<evidence type="ECO:0000313" key="5">
    <source>
        <dbReference type="EMBL" id="SDK23626.1"/>
    </source>
</evidence>
<dbReference type="Gene3D" id="3.40.605.10">
    <property type="entry name" value="Aldehyde Dehydrogenase, Chain A, domain 1"/>
    <property type="match status" value="1"/>
</dbReference>
<dbReference type="SUPFAM" id="SSF53720">
    <property type="entry name" value="ALDH-like"/>
    <property type="match status" value="1"/>
</dbReference>
<sequence>MDVLNENIARASAYMAKFREAGVLNHINGASVPAASGETFETISPVDLKSLAPVAKGGAEDIDRAVAAATEAFKTWSKTPGKERRAILIKVAEAIEARAEEIAFTECMDTGQALRFMSKADEVDGSCSTGIERAKVQLSSTARKGAIQ</sequence>
<organism evidence="5 6">
    <name type="scientific">Aliiruegeria lutimaris</name>
    <dbReference type="NCBI Taxonomy" id="571298"/>
    <lineage>
        <taxon>Bacteria</taxon>
        <taxon>Pseudomonadati</taxon>
        <taxon>Pseudomonadota</taxon>
        <taxon>Alphaproteobacteria</taxon>
        <taxon>Rhodobacterales</taxon>
        <taxon>Roseobacteraceae</taxon>
        <taxon>Aliiruegeria</taxon>
    </lineage>
</organism>
<gene>
    <name evidence="5" type="ORF">SAMN04488026_103462</name>
</gene>
<dbReference type="GO" id="GO:0016620">
    <property type="term" value="F:oxidoreductase activity, acting on the aldehyde or oxo group of donors, NAD or NADP as acceptor"/>
    <property type="evidence" value="ECO:0007669"/>
    <property type="project" value="TreeGrafter"/>
</dbReference>
<dbReference type="AlphaFoldDB" id="A0A1G9A8E1"/>
<keyword evidence="6" id="KW-1185">Reference proteome</keyword>
<dbReference type="Pfam" id="PF00171">
    <property type="entry name" value="Aldedh"/>
    <property type="match status" value="1"/>
</dbReference>
<dbReference type="PANTHER" id="PTHR43720">
    <property type="entry name" value="2-AMINOMUCONIC SEMIALDEHYDE DEHYDROGENASE"/>
    <property type="match status" value="1"/>
</dbReference>
<evidence type="ECO:0000256" key="3">
    <source>
        <dbReference type="ARBA" id="ARBA00023027"/>
    </source>
</evidence>
<dbReference type="EMBL" id="FNEK01000034">
    <property type="protein sequence ID" value="SDK23626.1"/>
    <property type="molecule type" value="Genomic_DNA"/>
</dbReference>
<dbReference type="RefSeq" id="WP_093158303.1">
    <property type="nucleotide sequence ID" value="NZ_FNEK01000034.1"/>
</dbReference>
<dbReference type="InterPro" id="IPR015590">
    <property type="entry name" value="Aldehyde_DH_dom"/>
</dbReference>
<name>A0A1G9A8E1_9RHOB</name>
<keyword evidence="3" id="KW-0520">NAD</keyword>
<reference evidence="5 6" key="1">
    <citation type="submission" date="2016-10" db="EMBL/GenBank/DDBJ databases">
        <authorList>
            <person name="de Groot N.N."/>
        </authorList>
    </citation>
    <scope>NUCLEOTIDE SEQUENCE [LARGE SCALE GENOMIC DNA]</scope>
    <source>
        <strain evidence="5 6">DSM 25294</strain>
    </source>
</reference>
<feature type="domain" description="Aldehyde dehydrogenase" evidence="4">
    <location>
        <begin position="35"/>
        <end position="127"/>
    </location>
</feature>
<evidence type="ECO:0000259" key="4">
    <source>
        <dbReference type="Pfam" id="PF00171"/>
    </source>
</evidence>
<dbReference type="InterPro" id="IPR016162">
    <property type="entry name" value="Ald_DH_N"/>
</dbReference>
<dbReference type="PANTHER" id="PTHR43720:SF2">
    <property type="entry name" value="2-AMINOMUCONIC SEMIALDEHYDE DEHYDROGENASE"/>
    <property type="match status" value="1"/>
</dbReference>
<evidence type="ECO:0000256" key="2">
    <source>
        <dbReference type="ARBA" id="ARBA00023002"/>
    </source>
</evidence>
<dbReference type="Proteomes" id="UP000199382">
    <property type="component" value="Unassembled WGS sequence"/>
</dbReference>
<keyword evidence="2" id="KW-0560">Oxidoreductase</keyword>